<dbReference type="EC" id="1.13.11.54" evidence="9"/>
<feature type="binding site" evidence="9">
    <location>
        <position position="99"/>
    </location>
    <ligand>
        <name>Fe(2+)</name>
        <dbReference type="ChEBI" id="CHEBI:29033"/>
    </ligand>
</feature>
<dbReference type="CDD" id="cd02232">
    <property type="entry name" value="cupin_ARD"/>
    <property type="match status" value="1"/>
</dbReference>
<dbReference type="InterPro" id="IPR023956">
    <property type="entry name" value="ARD_bac"/>
</dbReference>
<keyword evidence="11" id="KW-1185">Reference proteome</keyword>
<organism evidence="10 11">
    <name type="scientific">Roseomonas genomospecies 6</name>
    <dbReference type="NCBI Taxonomy" id="214106"/>
    <lineage>
        <taxon>Bacteria</taxon>
        <taxon>Pseudomonadati</taxon>
        <taxon>Pseudomonadota</taxon>
        <taxon>Alphaproteobacteria</taxon>
        <taxon>Acetobacterales</taxon>
        <taxon>Roseomonadaceae</taxon>
        <taxon>Roseomonas</taxon>
    </lineage>
</organism>
<feature type="site" description="May play a role in transmitting local conformational changes" evidence="9">
    <location>
        <position position="102"/>
    </location>
</feature>
<protein>
    <recommendedName>
        <fullName evidence="9">Acireductone dioxygenase</fullName>
    </recommendedName>
    <alternativeName>
        <fullName evidence="9">1,2-dihydroxy-3-keto-5-methylthiopentene dioxygenase</fullName>
        <shortName evidence="9">DHK-MTPene dioxygenase</shortName>
    </alternativeName>
    <alternativeName>
        <fullName evidence="9">Acireductone dioxygenase (Fe(2+)-requiring)</fullName>
        <shortName evidence="9">ARD'</shortName>
        <shortName evidence="9">Fe-ARD</shortName>
        <ecNumber evidence="9">1.13.11.54</ecNumber>
    </alternativeName>
    <alternativeName>
        <fullName evidence="9">Acireductone dioxygenase (Ni(2+)-requiring)</fullName>
        <shortName evidence="9">ARD</shortName>
        <shortName evidence="9">Ni-ARD</shortName>
        <ecNumber evidence="9">1.13.11.53</ecNumber>
    </alternativeName>
</protein>
<proteinExistence type="inferred from homology"/>
<comment type="function">
    <text evidence="9">Catalyzes 2 different reactions between oxygene and the acireductone 1,2-dihydroxy-3-keto-5-methylthiopentene (DHK-MTPene) depending upon the metal bound in the active site. Fe-containing acireductone dioxygenase (Fe-ARD) produces formate and 2-keto-4-methylthiobutyrate (KMTB), the alpha-ketoacid precursor of methionine in the methionine recycle pathway. Ni-containing acireductone dioxygenase (Ni-ARD) produces methylthiopropionate, carbon monoxide and formate, and does not lie on the methionine recycle pathway.</text>
</comment>
<evidence type="ECO:0000256" key="6">
    <source>
        <dbReference type="ARBA" id="ARBA00023002"/>
    </source>
</evidence>
<keyword evidence="4 9" id="KW-0479">Metal-binding</keyword>
<dbReference type="GO" id="GO:0005506">
    <property type="term" value="F:iron ion binding"/>
    <property type="evidence" value="ECO:0007669"/>
    <property type="project" value="UniProtKB-UniRule"/>
</dbReference>
<comment type="subunit">
    <text evidence="9">Monomer.</text>
</comment>
<keyword evidence="3 9" id="KW-0028">Amino-acid biosynthesis</keyword>
<dbReference type="SUPFAM" id="SSF51182">
    <property type="entry name" value="RmlC-like cupins"/>
    <property type="match status" value="1"/>
</dbReference>
<dbReference type="GO" id="GO:0019284">
    <property type="term" value="P:L-methionine salvage from S-adenosylmethionine"/>
    <property type="evidence" value="ECO:0007669"/>
    <property type="project" value="InterPro"/>
</dbReference>
<comment type="catalytic activity">
    <reaction evidence="1 9">
        <text>1,2-dihydroxy-5-(methylsulfanyl)pent-1-en-3-one + O2 = 4-methylsulfanyl-2-oxobutanoate + formate + 2 H(+)</text>
        <dbReference type="Rhea" id="RHEA:24504"/>
        <dbReference type="ChEBI" id="CHEBI:15378"/>
        <dbReference type="ChEBI" id="CHEBI:15379"/>
        <dbReference type="ChEBI" id="CHEBI:15740"/>
        <dbReference type="ChEBI" id="CHEBI:16723"/>
        <dbReference type="ChEBI" id="CHEBI:49252"/>
        <dbReference type="EC" id="1.13.11.54"/>
    </reaction>
</comment>
<evidence type="ECO:0000256" key="2">
    <source>
        <dbReference type="ARBA" id="ARBA00022596"/>
    </source>
</evidence>
<dbReference type="RefSeq" id="WP_149468823.1">
    <property type="nucleotide sequence ID" value="NZ_QOKW01000006.1"/>
</dbReference>
<dbReference type="GO" id="GO:0019509">
    <property type="term" value="P:L-methionine salvage from methylthioadenosine"/>
    <property type="evidence" value="ECO:0007669"/>
    <property type="project" value="UniProtKB-UniRule"/>
</dbReference>
<dbReference type="AlphaFoldDB" id="A0A9W7TYV0"/>
<dbReference type="InterPro" id="IPR011051">
    <property type="entry name" value="RmlC_Cupin_sf"/>
</dbReference>
<dbReference type="GO" id="GO:0010309">
    <property type="term" value="F:acireductone dioxygenase [iron(II)-requiring] activity"/>
    <property type="evidence" value="ECO:0007669"/>
    <property type="project" value="UniProtKB-UniRule"/>
</dbReference>
<dbReference type="Proteomes" id="UP000480854">
    <property type="component" value="Unassembled WGS sequence"/>
</dbReference>
<feature type="binding site" evidence="9">
    <location>
        <position position="141"/>
    </location>
    <ligand>
        <name>Ni(2+)</name>
        <dbReference type="ChEBI" id="CHEBI:49786"/>
    </ligand>
</feature>
<comment type="catalytic activity">
    <reaction evidence="9">
        <text>1,2-dihydroxy-5-(methylsulfanyl)pent-1-en-3-one + O2 = 3-(methylsulfanyl)propanoate + CO + formate + 2 H(+)</text>
        <dbReference type="Rhea" id="RHEA:14161"/>
        <dbReference type="ChEBI" id="CHEBI:15378"/>
        <dbReference type="ChEBI" id="CHEBI:15379"/>
        <dbReference type="ChEBI" id="CHEBI:15740"/>
        <dbReference type="ChEBI" id="CHEBI:17245"/>
        <dbReference type="ChEBI" id="CHEBI:49016"/>
        <dbReference type="ChEBI" id="CHEBI:49252"/>
        <dbReference type="EC" id="1.13.11.53"/>
    </reaction>
</comment>
<dbReference type="InterPro" id="IPR014710">
    <property type="entry name" value="RmlC-like_jellyroll"/>
</dbReference>
<keyword evidence="8 9" id="KW-0486">Methionine biosynthesis</keyword>
<accession>A0A9W7TYV0</accession>
<feature type="binding site" evidence="9">
    <location>
        <position position="99"/>
    </location>
    <ligand>
        <name>Ni(2+)</name>
        <dbReference type="ChEBI" id="CHEBI:49786"/>
    </ligand>
</feature>
<feature type="binding site" evidence="9">
    <location>
        <position position="103"/>
    </location>
    <ligand>
        <name>Fe(2+)</name>
        <dbReference type="ChEBI" id="CHEBI:29033"/>
    </ligand>
</feature>
<dbReference type="InterPro" id="IPR004313">
    <property type="entry name" value="ARD"/>
</dbReference>
<dbReference type="HAMAP" id="MF_01682">
    <property type="entry name" value="Salvage_MtnD"/>
    <property type="match status" value="1"/>
</dbReference>
<evidence type="ECO:0000256" key="7">
    <source>
        <dbReference type="ARBA" id="ARBA00023004"/>
    </source>
</evidence>
<dbReference type="GO" id="GO:0010308">
    <property type="term" value="F:acireductone dioxygenase (Ni2+-requiring) activity"/>
    <property type="evidence" value="ECO:0007669"/>
    <property type="project" value="UniProtKB-UniRule"/>
</dbReference>
<evidence type="ECO:0000256" key="9">
    <source>
        <dbReference type="HAMAP-Rule" id="MF_01682"/>
    </source>
</evidence>
<keyword evidence="6 9" id="KW-0560">Oxidoreductase</keyword>
<evidence type="ECO:0000313" key="10">
    <source>
        <dbReference type="EMBL" id="KAA0681555.1"/>
    </source>
</evidence>
<feature type="site" description="Important to generate the dianion" evidence="9">
    <location>
        <position position="105"/>
    </location>
</feature>
<dbReference type="EC" id="1.13.11.53" evidence="9"/>
<evidence type="ECO:0000256" key="1">
    <source>
        <dbReference type="ARBA" id="ARBA00000428"/>
    </source>
</evidence>
<keyword evidence="2 9" id="KW-0533">Nickel</keyword>
<name>A0A9W7TYV0_9PROT</name>
<comment type="pathway">
    <text evidence="9">Amino-acid biosynthesis; L-methionine biosynthesis via salvage pathway; L-methionine from S-methyl-5-thio-alpha-D-ribose 1-phosphate: step 5/6.</text>
</comment>
<dbReference type="Pfam" id="PF03079">
    <property type="entry name" value="ARD"/>
    <property type="match status" value="1"/>
</dbReference>
<feature type="binding site" evidence="9">
    <location>
        <position position="103"/>
    </location>
    <ligand>
        <name>Ni(2+)</name>
        <dbReference type="ChEBI" id="CHEBI:49786"/>
    </ligand>
</feature>
<dbReference type="EMBL" id="QOKW01000006">
    <property type="protein sequence ID" value="KAA0681555.1"/>
    <property type="molecule type" value="Genomic_DNA"/>
</dbReference>
<sequence length="187" mass="20567">MARLTVYSDTDPSVAELSSADPALVTAHLALAGVLFERWEEPRTVPDSADPRSVLDAYAEPVAALMKARGFQSADVVRMPRGLPDAAARRAAFLAEHTHDEDEARFFVQGSGAFYLHLNETVYRIVCGAGDLLSIPARTKHWFDMGADPEFTAIRFFTRPDGWVAAFTGDAIADRYPKYHPDERPAG</sequence>
<comment type="cofactor">
    <cofactor evidence="9">
        <name>Ni(2+)</name>
        <dbReference type="ChEBI" id="CHEBI:49786"/>
    </cofactor>
    <text evidence="9">Binds 1 nickel ion per monomer.</text>
</comment>
<dbReference type="PANTHER" id="PTHR23418:SF0">
    <property type="entry name" value="ACIREDUCTONE DIOXYGENASE"/>
    <property type="match status" value="1"/>
</dbReference>
<feature type="site" description="May play a role in metal incorporation in vivo" evidence="9">
    <location>
        <position position="96"/>
    </location>
</feature>
<dbReference type="Gene3D" id="2.60.120.10">
    <property type="entry name" value="Jelly Rolls"/>
    <property type="match status" value="1"/>
</dbReference>
<comment type="cofactor">
    <cofactor evidence="9">
        <name>Fe(2+)</name>
        <dbReference type="ChEBI" id="CHEBI:29033"/>
    </cofactor>
    <text evidence="9">Binds 1 Fe(2+) cation per monomer.</text>
</comment>
<keyword evidence="7 9" id="KW-0408">Iron</keyword>
<keyword evidence="5 9" id="KW-0223">Dioxygenase</keyword>
<evidence type="ECO:0000256" key="4">
    <source>
        <dbReference type="ARBA" id="ARBA00022723"/>
    </source>
</evidence>
<dbReference type="GO" id="GO:0016151">
    <property type="term" value="F:nickel cation binding"/>
    <property type="evidence" value="ECO:0007669"/>
    <property type="project" value="UniProtKB-UniRule"/>
</dbReference>
<evidence type="ECO:0000256" key="8">
    <source>
        <dbReference type="ARBA" id="ARBA00023167"/>
    </source>
</evidence>
<feature type="binding site" evidence="9">
    <location>
        <position position="97"/>
    </location>
    <ligand>
        <name>Fe(2+)</name>
        <dbReference type="ChEBI" id="CHEBI:29033"/>
    </ligand>
</feature>
<comment type="similarity">
    <text evidence="9">Belongs to the acireductone dioxygenase (ARD) family.</text>
</comment>
<reference evidence="10 11" key="1">
    <citation type="submission" date="2018-07" db="EMBL/GenBank/DDBJ databases">
        <title>Genome sequence of Azospirillum sp. ATCC 49961.</title>
        <authorList>
            <person name="Sant'Anna F.H."/>
            <person name="Baldani J.I."/>
            <person name="Zilli J.E."/>
            <person name="Reis V.M."/>
            <person name="Hartmann A."/>
            <person name="Cruz L."/>
            <person name="de Souza E.M."/>
            <person name="de Oliveira Pedrosa F."/>
            <person name="Passaglia L.M.P."/>
        </authorList>
    </citation>
    <scope>NUCLEOTIDE SEQUENCE [LARGE SCALE GENOMIC DNA]</scope>
    <source>
        <strain evidence="10 11">ATCC 49961</strain>
    </source>
</reference>
<evidence type="ECO:0000256" key="3">
    <source>
        <dbReference type="ARBA" id="ARBA00022605"/>
    </source>
</evidence>
<gene>
    <name evidence="9" type="primary">mtnD</name>
    <name evidence="10" type="ORF">DS843_10400</name>
</gene>
<dbReference type="PANTHER" id="PTHR23418">
    <property type="entry name" value="ACIREDUCTONE DIOXYGENASE"/>
    <property type="match status" value="1"/>
</dbReference>
<comment type="caution">
    <text evidence="10">The sequence shown here is derived from an EMBL/GenBank/DDBJ whole genome shotgun (WGS) entry which is preliminary data.</text>
</comment>
<evidence type="ECO:0000256" key="5">
    <source>
        <dbReference type="ARBA" id="ARBA00022964"/>
    </source>
</evidence>
<feature type="binding site" evidence="9">
    <location>
        <position position="141"/>
    </location>
    <ligand>
        <name>Fe(2+)</name>
        <dbReference type="ChEBI" id="CHEBI:29033"/>
    </ligand>
</feature>
<feature type="binding site" evidence="9">
    <location>
        <position position="97"/>
    </location>
    <ligand>
        <name>Ni(2+)</name>
        <dbReference type="ChEBI" id="CHEBI:49786"/>
    </ligand>
</feature>
<dbReference type="OrthoDB" id="9795636at2"/>
<evidence type="ECO:0000313" key="11">
    <source>
        <dbReference type="Proteomes" id="UP000480854"/>
    </source>
</evidence>